<name>A0A3M7S7Y8_BRAPC</name>
<organism evidence="1 2">
    <name type="scientific">Brachionus plicatilis</name>
    <name type="common">Marine rotifer</name>
    <name type="synonym">Brachionus muelleri</name>
    <dbReference type="NCBI Taxonomy" id="10195"/>
    <lineage>
        <taxon>Eukaryota</taxon>
        <taxon>Metazoa</taxon>
        <taxon>Spiralia</taxon>
        <taxon>Gnathifera</taxon>
        <taxon>Rotifera</taxon>
        <taxon>Eurotatoria</taxon>
        <taxon>Monogononta</taxon>
        <taxon>Pseudotrocha</taxon>
        <taxon>Ploima</taxon>
        <taxon>Brachionidae</taxon>
        <taxon>Brachionus</taxon>
    </lineage>
</organism>
<dbReference type="EMBL" id="REGN01001878">
    <property type="protein sequence ID" value="RNA31943.1"/>
    <property type="molecule type" value="Genomic_DNA"/>
</dbReference>
<reference evidence="1 2" key="1">
    <citation type="journal article" date="2018" name="Sci. Rep.">
        <title>Genomic signatures of local adaptation to the degree of environmental predictability in rotifers.</title>
        <authorList>
            <person name="Franch-Gras L."/>
            <person name="Hahn C."/>
            <person name="Garcia-Roger E.M."/>
            <person name="Carmona M.J."/>
            <person name="Serra M."/>
            <person name="Gomez A."/>
        </authorList>
    </citation>
    <scope>NUCLEOTIDE SEQUENCE [LARGE SCALE GENOMIC DNA]</scope>
    <source>
        <strain evidence="1">HYR1</strain>
    </source>
</reference>
<dbReference type="Proteomes" id="UP000276133">
    <property type="component" value="Unassembled WGS sequence"/>
</dbReference>
<comment type="caution">
    <text evidence="1">The sequence shown here is derived from an EMBL/GenBank/DDBJ whole genome shotgun (WGS) entry which is preliminary data.</text>
</comment>
<gene>
    <name evidence="1" type="ORF">BpHYR1_051285</name>
</gene>
<evidence type="ECO:0000313" key="2">
    <source>
        <dbReference type="Proteomes" id="UP000276133"/>
    </source>
</evidence>
<dbReference type="AlphaFoldDB" id="A0A3M7S7Y8"/>
<evidence type="ECO:0000313" key="1">
    <source>
        <dbReference type="EMBL" id="RNA31943.1"/>
    </source>
</evidence>
<keyword evidence="2" id="KW-1185">Reference proteome</keyword>
<sequence length="80" mass="8745">MANVVLDIEVCDELGCAEVSNVKTEGNENSWVLMGSVLNPPQVESLSPAQVIKQSFLSVSPCLPYEFPQKHSCLKKIPNN</sequence>
<proteinExistence type="predicted"/>
<protein>
    <submittedName>
        <fullName evidence="1">Uncharacterized protein</fullName>
    </submittedName>
</protein>
<accession>A0A3M7S7Y8</accession>